<feature type="domain" description="DUF3298" evidence="1">
    <location>
        <begin position="172"/>
        <end position="247"/>
    </location>
</feature>
<dbReference type="InterPro" id="IPR021729">
    <property type="entry name" value="DUF3298"/>
</dbReference>
<dbReference type="Gene3D" id="3.30.565.40">
    <property type="entry name" value="Fervidobacterium nodosum Rt17-B1 like"/>
    <property type="match status" value="1"/>
</dbReference>
<evidence type="ECO:0000259" key="1">
    <source>
        <dbReference type="Pfam" id="PF11738"/>
    </source>
</evidence>
<dbReference type="EMBL" id="UGTV01000015">
    <property type="protein sequence ID" value="SUC09033.1"/>
    <property type="molecule type" value="Genomic_DNA"/>
</dbReference>
<dbReference type="PROSITE" id="PS51257">
    <property type="entry name" value="PROKAR_LIPOPROTEIN"/>
    <property type="match status" value="1"/>
</dbReference>
<protein>
    <submittedName>
        <fullName evidence="2">Protein of uncharacterized function (DUF3298)</fullName>
    </submittedName>
</protein>
<accession>A0A379ESJ1</accession>
<dbReference type="Pfam" id="PF11738">
    <property type="entry name" value="DUF3298"/>
    <property type="match status" value="1"/>
</dbReference>
<dbReference type="Proteomes" id="UP000254704">
    <property type="component" value="Unassembled WGS sequence"/>
</dbReference>
<dbReference type="RefSeq" id="WP_115322401.1">
    <property type="nucleotide sequence ID" value="NZ_CP083396.1"/>
</dbReference>
<dbReference type="Gene3D" id="3.90.640.20">
    <property type="entry name" value="Heat-shock cognate protein, ATPase"/>
    <property type="match status" value="1"/>
</dbReference>
<evidence type="ECO:0000313" key="2">
    <source>
        <dbReference type="EMBL" id="SUC09033.1"/>
    </source>
</evidence>
<gene>
    <name evidence="2" type="ORF">NCTC11621_00376</name>
</gene>
<dbReference type="InterPro" id="IPR037126">
    <property type="entry name" value="PdaC/RsiV-like_sf"/>
</dbReference>
<sequence length="259" mass="29308">MRKSILLVITVLLSACFDKLPFFNTSSPTNQVVAIQSDFHILAQRLQCINAKVEADLIEEHCASLSLISQKTNLDWLNQFLDSLTLSVLTETKSSEQGVEQLVQKWFNDVLPELEINQGWDYTREIHFIGQRGRVATFSVITSYYTGGAHGIYDTQFLNIDLTDKVIYQLKDLLVSPDKLSALTQLLREKNMARLNGLGITADNMENEQLQATNNFVFTINGLVFRYPVYTLGSYAEGEIDLILPYSQLKGIIKPELLH</sequence>
<evidence type="ECO:0000313" key="3">
    <source>
        <dbReference type="Proteomes" id="UP000254704"/>
    </source>
</evidence>
<reference evidence="2 3" key="1">
    <citation type="submission" date="2018-06" db="EMBL/GenBank/DDBJ databases">
        <authorList>
            <consortium name="Pathogen Informatics"/>
            <person name="Doyle S."/>
        </authorList>
    </citation>
    <scope>NUCLEOTIDE SEQUENCE [LARGE SCALE GENOMIC DNA]</scope>
    <source>
        <strain evidence="2 3">NCTC11621</strain>
    </source>
</reference>
<name>A0A379ESJ1_9PAST</name>
<dbReference type="AlphaFoldDB" id="A0A379ESJ1"/>
<organism evidence="2 3">
    <name type="scientific">Pasteurella canis</name>
    <dbReference type="NCBI Taxonomy" id="753"/>
    <lineage>
        <taxon>Bacteria</taxon>
        <taxon>Pseudomonadati</taxon>
        <taxon>Pseudomonadota</taxon>
        <taxon>Gammaproteobacteria</taxon>
        <taxon>Pasteurellales</taxon>
        <taxon>Pasteurellaceae</taxon>
        <taxon>Pasteurella</taxon>
    </lineage>
</organism>
<proteinExistence type="predicted"/>